<proteinExistence type="predicted"/>
<dbReference type="Proteomes" id="UP000199645">
    <property type="component" value="Unassembled WGS sequence"/>
</dbReference>
<sequence>MTVTTGSALLERTLRHFGVSLGHLTERSAEAWIRALRLPTAAQACTHPAELPFPHVAISVALPAGLALPAEVAGTAFMQAAIAAGSAHAAGRSGRAIHYRGWSAITGDVTVGEIFSQTDIVRVIARDTPADTGDVLAAGRGLTPHWIAGDLTVLAEPRPDGVLVPLPGFTR</sequence>
<dbReference type="RefSeq" id="WP_093615148.1">
    <property type="nucleotide sequence ID" value="NZ_BOMT01000023.1"/>
</dbReference>
<dbReference type="STRING" id="35752.SAMN05421541_106205"/>
<reference evidence="1 2" key="1">
    <citation type="submission" date="2016-10" db="EMBL/GenBank/DDBJ databases">
        <authorList>
            <person name="de Groot N.N."/>
        </authorList>
    </citation>
    <scope>NUCLEOTIDE SEQUENCE [LARGE SCALE GENOMIC DNA]</scope>
    <source>
        <strain evidence="1 2">DSM 43019</strain>
    </source>
</reference>
<name>A0A1I2G3W7_9ACTN</name>
<dbReference type="AlphaFoldDB" id="A0A1I2G3W7"/>
<dbReference type="EMBL" id="FONV01000006">
    <property type="protein sequence ID" value="SFF12325.1"/>
    <property type="molecule type" value="Genomic_DNA"/>
</dbReference>
<accession>A0A1I2G3W7</accession>
<organism evidence="1 2">
    <name type="scientific">Actinoplanes philippinensis</name>
    <dbReference type="NCBI Taxonomy" id="35752"/>
    <lineage>
        <taxon>Bacteria</taxon>
        <taxon>Bacillati</taxon>
        <taxon>Actinomycetota</taxon>
        <taxon>Actinomycetes</taxon>
        <taxon>Micromonosporales</taxon>
        <taxon>Micromonosporaceae</taxon>
        <taxon>Actinoplanes</taxon>
    </lineage>
</organism>
<keyword evidence="2" id="KW-1185">Reference proteome</keyword>
<gene>
    <name evidence="1" type="ORF">SAMN05421541_106205</name>
</gene>
<evidence type="ECO:0000313" key="1">
    <source>
        <dbReference type="EMBL" id="SFF12325.1"/>
    </source>
</evidence>
<protein>
    <submittedName>
        <fullName evidence="1">Uncharacterized protein</fullName>
    </submittedName>
</protein>
<evidence type="ECO:0000313" key="2">
    <source>
        <dbReference type="Proteomes" id="UP000199645"/>
    </source>
</evidence>